<reference evidence="1" key="1">
    <citation type="journal article" date="2014" name="Nat. Commun.">
        <title>The tobacco genome sequence and its comparison with those of tomato and potato.</title>
        <authorList>
            <person name="Sierro N."/>
            <person name="Battey J.N."/>
            <person name="Ouadi S."/>
            <person name="Bakaher N."/>
            <person name="Bovet L."/>
            <person name="Willig A."/>
            <person name="Goepfert S."/>
            <person name="Peitsch M.C."/>
            <person name="Ivanov N.V."/>
        </authorList>
    </citation>
    <scope>NUCLEOTIDE SEQUENCE [LARGE SCALE GENOMIC DNA]</scope>
</reference>
<reference evidence="2" key="2">
    <citation type="submission" date="2025-08" db="UniProtKB">
        <authorList>
            <consortium name="RefSeq"/>
        </authorList>
    </citation>
    <scope>IDENTIFICATION</scope>
    <source>
        <tissue evidence="2">Leaf</tissue>
    </source>
</reference>
<accession>A0AC58STX0</accession>
<protein>
    <submittedName>
        <fullName evidence="2">Late blight resistance protein homolog R1B-17</fullName>
    </submittedName>
</protein>
<organism evidence="1 2">
    <name type="scientific">Nicotiana tabacum</name>
    <name type="common">Common tobacco</name>
    <dbReference type="NCBI Taxonomy" id="4097"/>
    <lineage>
        <taxon>Eukaryota</taxon>
        <taxon>Viridiplantae</taxon>
        <taxon>Streptophyta</taxon>
        <taxon>Embryophyta</taxon>
        <taxon>Tracheophyta</taxon>
        <taxon>Spermatophyta</taxon>
        <taxon>Magnoliopsida</taxon>
        <taxon>eudicotyledons</taxon>
        <taxon>Gunneridae</taxon>
        <taxon>Pentapetalae</taxon>
        <taxon>asterids</taxon>
        <taxon>lamiids</taxon>
        <taxon>Solanales</taxon>
        <taxon>Solanaceae</taxon>
        <taxon>Nicotianoideae</taxon>
        <taxon>Nicotianeae</taxon>
        <taxon>Nicotiana</taxon>
    </lineage>
</organism>
<keyword evidence="1" id="KW-1185">Reference proteome</keyword>
<sequence length="480" mass="54789">MSLDPTDIREWVQSHLPKNDALGFSNFLLDSLKELLSCHSGSLASVKDQLEVVCAELQSFQPFVKGVAEQGNNARDEIIHNFAERVIDMGYEVEYIIDSFVVGDVPHTYLTEWLSEIIREIKLIKTELYIYRENPTARNKELVVFEDKKVFGKEICPEELSKLGKRIAKLCKGVPLSIVLVAGLLAKTNSTRKCWKQMESLFGERIQADTEALAKLSYNDLPDILKPLLLDYDANPPHLFSEKPSHRRLSFCSNQDALAGWRPSCSHARSVLFREVSDNTCSSMGHASIIFGSFKFLRVLDLEFVVVDSFSTELNHLRYLAVQTTQSSIPSSIENLYNLQTFIIKRTGGKQVHLPDTLWRLINLRHISISYRALFNLHDAQESLDESPSKLYDLATLSSPYVSSAEDMEMIVRKVPNLRKLKCEFADSWGWEKNENGFPVLDSLHRLETLRVHFFNFPKVGPSRLNFPLNLKKLTIYTLK</sequence>
<evidence type="ECO:0000313" key="2">
    <source>
        <dbReference type="RefSeq" id="XP_075088420.1"/>
    </source>
</evidence>
<dbReference type="Proteomes" id="UP000790787">
    <property type="component" value="Chromosome 16"/>
</dbReference>
<evidence type="ECO:0000313" key="1">
    <source>
        <dbReference type="Proteomes" id="UP000790787"/>
    </source>
</evidence>
<dbReference type="RefSeq" id="XP_075088420.1">
    <property type="nucleotide sequence ID" value="XM_075232319.1"/>
</dbReference>
<gene>
    <name evidence="2" type="primary">LOC142170415</name>
</gene>
<name>A0AC58STX0_TOBAC</name>
<proteinExistence type="predicted"/>